<dbReference type="Pfam" id="PF00646">
    <property type="entry name" value="F-box"/>
    <property type="match status" value="1"/>
</dbReference>
<protein>
    <submittedName>
        <fullName evidence="1">Uncharacterized protein</fullName>
    </submittedName>
</protein>
<dbReference type="AlphaFoldDB" id="M8D8Y5"/>
<dbReference type="OMA" id="YNIIMEK"/>
<dbReference type="Pfam" id="PF08268">
    <property type="entry name" value="FBA_3"/>
    <property type="match status" value="1"/>
</dbReference>
<dbReference type="InterPro" id="IPR013187">
    <property type="entry name" value="F-box-assoc_dom_typ3"/>
</dbReference>
<dbReference type="InterPro" id="IPR036047">
    <property type="entry name" value="F-box-like_dom_sf"/>
</dbReference>
<dbReference type="InterPro" id="IPR017451">
    <property type="entry name" value="F-box-assoc_interact_dom"/>
</dbReference>
<reference evidence="1" key="1">
    <citation type="submission" date="2015-06" db="UniProtKB">
        <authorList>
            <consortium name="EnsemblPlants"/>
        </authorList>
    </citation>
    <scope>IDENTIFICATION</scope>
</reference>
<sequence length="387" mass="44248">MADGDNNIGGLLPTDVLIEVLLRLPTSSRRRFRLACRLWRDIIDTHTTEMQSRPKMLVATVDAIHLVEEDDLPSSRWTGADYDYDGMSLVGTCNGLVCMYDSQDPDGPIILANPVTGEMLAITPPPPMRHTKATSDSRLTFTFTYHPTTGRYKVMHVPYSFDRVWVFTLGEALWRDVATGSPTEIYDVSKGMISIDGTVYWAVKGGEAKVVSFDLDSEHVASVRPLPKVLSRHGSWHLVEARGRLGVAFSRGWWTADKTEVWVMEHAMVGRRRTWSRWYKIIMEKPVDQLAHQHQLTLPSFTTHDSEYILTMRWEWDLLLELGRYHGYVLYKHKPSNDVKKQARHGVVEIGERDRGAEVAVIPTHHIRPRTFAYVETTEPLSVYRCR</sequence>
<dbReference type="SUPFAM" id="SSF81383">
    <property type="entry name" value="F-box domain"/>
    <property type="match status" value="1"/>
</dbReference>
<dbReference type="SMART" id="SM00256">
    <property type="entry name" value="FBOX"/>
    <property type="match status" value="1"/>
</dbReference>
<dbReference type="PANTHER" id="PTHR31111">
    <property type="entry name" value="BNAA05G37150D PROTEIN-RELATED"/>
    <property type="match status" value="1"/>
</dbReference>
<dbReference type="NCBIfam" id="TIGR01640">
    <property type="entry name" value="F_box_assoc_1"/>
    <property type="match status" value="1"/>
</dbReference>
<dbReference type="EnsemblPlants" id="EMT32986">
    <property type="protein sequence ID" value="EMT32986"/>
    <property type="gene ID" value="F775_02824"/>
</dbReference>
<dbReference type="InterPro" id="IPR001810">
    <property type="entry name" value="F-box_dom"/>
</dbReference>
<evidence type="ECO:0000313" key="1">
    <source>
        <dbReference type="EnsemblPlants" id="EMT32986"/>
    </source>
</evidence>
<organism evidence="1">
    <name type="scientific">Aegilops tauschii</name>
    <name type="common">Tausch's goatgrass</name>
    <name type="synonym">Aegilops squarrosa</name>
    <dbReference type="NCBI Taxonomy" id="37682"/>
    <lineage>
        <taxon>Eukaryota</taxon>
        <taxon>Viridiplantae</taxon>
        <taxon>Streptophyta</taxon>
        <taxon>Embryophyta</taxon>
        <taxon>Tracheophyta</taxon>
        <taxon>Spermatophyta</taxon>
        <taxon>Magnoliopsida</taxon>
        <taxon>Liliopsida</taxon>
        <taxon>Poales</taxon>
        <taxon>Poaceae</taxon>
        <taxon>BOP clade</taxon>
        <taxon>Pooideae</taxon>
        <taxon>Triticodae</taxon>
        <taxon>Triticeae</taxon>
        <taxon>Triticinae</taxon>
        <taxon>Aegilops</taxon>
    </lineage>
</organism>
<proteinExistence type="predicted"/>
<dbReference type="Gene3D" id="1.20.1280.50">
    <property type="match status" value="1"/>
</dbReference>
<accession>M8D8Y5</accession>
<dbReference type="PANTHER" id="PTHR31111:SF133">
    <property type="entry name" value="OS07G0196600 PROTEIN"/>
    <property type="match status" value="1"/>
</dbReference>
<name>M8D8Y5_AEGTA</name>